<dbReference type="OrthoDB" id="1749414at2"/>
<dbReference type="Proteomes" id="UP000530514">
    <property type="component" value="Unassembled WGS sequence"/>
</dbReference>
<dbReference type="GO" id="GO:0005524">
    <property type="term" value="F:ATP binding"/>
    <property type="evidence" value="ECO:0007669"/>
    <property type="project" value="UniProtKB-KW"/>
</dbReference>
<dbReference type="InterPro" id="IPR051162">
    <property type="entry name" value="T4SS_component"/>
</dbReference>
<gene>
    <name evidence="2" type="ORF">H1164_17125</name>
</gene>
<sequence>MSNNNKEMDALGDILSWAAGLGIAGFLVDRLIKSLTEHVKELKSEVFAGGVPAKTAEAAGNTATATAPHSTPMVDALSNWAMYGIEGAAVAGILYAGSVLYQLKQAKKYVGVVRIIPHAKTKTSEADIHDLVNSLWYTRRGKFSTLYKGPCWFELLFHCDKSRKPKGEEDLGEIAIYLKYPRELKDEVFQVIRDCYRNCELVDVDLMDIPFPVTEVGTGGVLTYKTRKEKGLPFQSFEKKEQLSKILSHMRPGSYLSFTFRRATKWKLKRTIKQNRKRYARKYKDNPPQLIQNKDKALVDRQAHAKNQFDVQIKVWSELMGKSAKNLMNNLQRTLNHYNELIVKETKKCPLTVAPFPLKNKILMTGNELATLLKLPDYPKKEQVDNAEEHITSRIPSRRSGQNLIAPDDMNKGVFAGTLDHPVKGRKIFIPLNNLNNMLIVGTQGSGKTSEALEIIRGTHLPKFFNGEYGGFFVYDPKKEFWSTLLTDLRKWKMEHPEKFERMKDKIHIFDVRNDKYTFGLNLLEQMPGQTTDEVVNTTIDIIRNAYESESAWFKKYARLSLKALMADKTTQHTILAVPEFLKEDSPLRERIMAQLANGDDYEKQLYEDLEAESKHYGTNKTEPLLDRLTDLKDNELCKRVFGQPTGSIDFLKWVEEGHIVLINGEGLNESEQSILMGYLMMQLDYAARHRKNKLEKYFVFLDEAHNLKKLPILHEQALPKWRSKGIVPILLTQFLDQFHPQLRKSVSSLVDNILIFRSLGEAAQDILNNVPDAKFDLEDLTSLKSRNCAVVTFNKYGERITFFMTVQPPYTWDEWGEAVDFSDPKRASMLQEIAWKQAQEEMEDIMERDGLTIEEANEAVTQYLAEIRKGTTSKQIEKQLDQTVQDELSKKRKKKNPNQSKTIDLFKRLEGEGGE</sequence>
<reference evidence="2 3" key="1">
    <citation type="submission" date="2020-07" db="EMBL/GenBank/DDBJ databases">
        <authorList>
            <person name="Feng H."/>
        </authorList>
    </citation>
    <scope>NUCLEOTIDE SEQUENCE [LARGE SCALE GENOMIC DNA]</scope>
    <source>
        <strain evidence="3">s-11</strain>
    </source>
</reference>
<feature type="region of interest" description="Disordered" evidence="1">
    <location>
        <begin position="888"/>
        <end position="916"/>
    </location>
</feature>
<comment type="caution">
    <text evidence="2">The sequence shown here is derived from an EMBL/GenBank/DDBJ whole genome shotgun (WGS) entry which is preliminary data.</text>
</comment>
<dbReference type="RefSeq" id="WP_033102246.1">
    <property type="nucleotide sequence ID" value="NZ_JACEIP010000045.1"/>
</dbReference>
<feature type="compositionally biased region" description="Basic and acidic residues" evidence="1">
    <location>
        <begin position="905"/>
        <end position="916"/>
    </location>
</feature>
<dbReference type="PANTHER" id="PTHR30121:SF6">
    <property type="entry name" value="SLR6007 PROTEIN"/>
    <property type="match status" value="1"/>
</dbReference>
<evidence type="ECO:0000313" key="3">
    <source>
        <dbReference type="Proteomes" id="UP000530514"/>
    </source>
</evidence>
<name>A0A7W1XDG8_9BACL</name>
<dbReference type="InterPro" id="IPR027417">
    <property type="entry name" value="P-loop_NTPase"/>
</dbReference>
<keyword evidence="3" id="KW-1185">Reference proteome</keyword>
<dbReference type="CDD" id="cd01127">
    <property type="entry name" value="TrwB_TraG_TraD_VirD4"/>
    <property type="match status" value="1"/>
</dbReference>
<evidence type="ECO:0000313" key="2">
    <source>
        <dbReference type="EMBL" id="MBA4544554.1"/>
    </source>
</evidence>
<keyword evidence="2" id="KW-0547">Nucleotide-binding</keyword>
<dbReference type="AlphaFoldDB" id="A0A7W1XDG8"/>
<protein>
    <submittedName>
        <fullName evidence="2">ATP-binding protein</fullName>
    </submittedName>
</protein>
<proteinExistence type="predicted"/>
<evidence type="ECO:0000256" key="1">
    <source>
        <dbReference type="SAM" id="MobiDB-lite"/>
    </source>
</evidence>
<organism evidence="2 3">
    <name type="scientific">Thermoactinomyces daqus</name>
    <dbReference type="NCBI Taxonomy" id="1329516"/>
    <lineage>
        <taxon>Bacteria</taxon>
        <taxon>Bacillati</taxon>
        <taxon>Bacillota</taxon>
        <taxon>Bacilli</taxon>
        <taxon>Bacillales</taxon>
        <taxon>Thermoactinomycetaceae</taxon>
        <taxon>Thermoactinomyces</taxon>
    </lineage>
</organism>
<keyword evidence="2" id="KW-0067">ATP-binding</keyword>
<dbReference type="EMBL" id="JACEIP010000045">
    <property type="protein sequence ID" value="MBA4544554.1"/>
    <property type="molecule type" value="Genomic_DNA"/>
</dbReference>
<dbReference type="Gene3D" id="3.40.50.300">
    <property type="entry name" value="P-loop containing nucleotide triphosphate hydrolases"/>
    <property type="match status" value="2"/>
</dbReference>
<dbReference type="PANTHER" id="PTHR30121">
    <property type="entry name" value="UNCHARACTERIZED PROTEIN YJGR-RELATED"/>
    <property type="match status" value="1"/>
</dbReference>
<dbReference type="SUPFAM" id="SSF52540">
    <property type="entry name" value="P-loop containing nucleoside triphosphate hydrolases"/>
    <property type="match status" value="1"/>
</dbReference>
<accession>A0A7W1XDG8</accession>